<evidence type="ECO:0000313" key="2">
    <source>
        <dbReference type="Proteomes" id="UP000432089"/>
    </source>
</evidence>
<sequence>MTERGRSFAMLGAAALAAVAVSGCEQRRPDLAEALAPARGHLEDGTGGAASVDELLAAARGRPVSVSFAYVGCSGRTPRLERLRQAEGAVAGGDVFHIVLNVVDGPSRYADVVRDLTGEAPERLDPNALRILFVEKGERWPVEPSAAAEGVMAAMGLRYGRERFIETVSGIGLFDRDGRFAGLRY</sequence>
<dbReference type="AlphaFoldDB" id="A0A7V7TVL0"/>
<dbReference type="PROSITE" id="PS51257">
    <property type="entry name" value="PROKAR_LIPOPROTEIN"/>
    <property type="match status" value="1"/>
</dbReference>
<name>A0A7V7TVL0_9HYPH</name>
<proteinExistence type="predicted"/>
<comment type="caution">
    <text evidence="1">The sequence shown here is derived from an EMBL/GenBank/DDBJ whole genome shotgun (WGS) entry which is preliminary data.</text>
</comment>
<dbReference type="RefSeq" id="WP_150971690.1">
    <property type="nucleotide sequence ID" value="NZ_VZDO01000014.1"/>
</dbReference>
<evidence type="ECO:0000313" key="1">
    <source>
        <dbReference type="EMBL" id="KAB0678117.1"/>
    </source>
</evidence>
<gene>
    <name evidence="1" type="ORF">F6X38_16990</name>
</gene>
<keyword evidence="2" id="KW-1185">Reference proteome</keyword>
<reference evidence="1 2" key="1">
    <citation type="submission" date="2019-09" db="EMBL/GenBank/DDBJ databases">
        <title>YIM 132180 draft genome.</title>
        <authorList>
            <person name="Zhang K."/>
        </authorList>
    </citation>
    <scope>NUCLEOTIDE SEQUENCE [LARGE SCALE GENOMIC DNA]</scope>
    <source>
        <strain evidence="1 2">YIM 132180</strain>
    </source>
</reference>
<evidence type="ECO:0008006" key="3">
    <source>
        <dbReference type="Google" id="ProtNLM"/>
    </source>
</evidence>
<organism evidence="1 2">
    <name type="scientific">Plantimonas leprariae</name>
    <dbReference type="NCBI Taxonomy" id="2615207"/>
    <lineage>
        <taxon>Bacteria</taxon>
        <taxon>Pseudomonadati</taxon>
        <taxon>Pseudomonadota</taxon>
        <taxon>Alphaproteobacteria</taxon>
        <taxon>Hyphomicrobiales</taxon>
        <taxon>Aurantimonadaceae</taxon>
        <taxon>Plantimonas</taxon>
    </lineage>
</organism>
<dbReference type="Proteomes" id="UP000432089">
    <property type="component" value="Unassembled WGS sequence"/>
</dbReference>
<dbReference type="EMBL" id="VZDO01000014">
    <property type="protein sequence ID" value="KAB0678117.1"/>
    <property type="molecule type" value="Genomic_DNA"/>
</dbReference>
<protein>
    <recommendedName>
        <fullName evidence="3">Lipoprotein</fullName>
    </recommendedName>
</protein>
<accession>A0A7V7TVL0</accession>